<sequence>MTRDRYSETSSLSTVKDESLGDQTIGEERASILSHELSTGSLIKHPKIKLEPSRFPSLTFISNTNIDRETSIKNANLKSELIESKITHNKKSKDSLFSSVQITPSGNSLTFTSTPNLSLSNLQSNLSYVKKTGSSTTLQTVYTDAFSNLDQYEGRSHTINESPSLNQLEYDDSFSPYQQSISSNLTYHDSVFIQKNRNSGCNQPTKEYAESFIYNDLNSADLMNISDHKGQRKASNNVTFLSNPFAKEINPALSVSHSSELDFLDNQTVSTIATTNEGNNFNGSKSPVGKRYSFQQNLSISPTHHSKVRQVSQKLFHNQSQNPGSNNYSRIKLPKRNQTCQYKSHEYIYEDKDEEINEHTGLTDAESYLVRPFKHKAKRYKYPSMEGININNVYSNKGYNSINDEFHDLVDGLENSNTMRQSSPHDYKSMYYKQNYLLNCLLTSIYIFVTLILLTTFLKIVIIQNFDNALSKFEVNNLENILINDEILLLDINSQAINFNFQDIEVWDMDLDVFLVTHESNLNLNPNSIGGNDITILLGNSIKFLTPFHYNGILRLSRWRDVWNAWKNTELVKPSNSTSQLKIYKPGQHFEYQGHHLTRDQWTMILNSPFRIILRGNLKYSLPLLWQDQFISLSTETDIIPEKS</sequence>
<feature type="transmembrane region" description="Helical" evidence="2">
    <location>
        <begin position="436"/>
        <end position="458"/>
    </location>
</feature>
<organism evidence="3 4">
    <name type="scientific">Pichia inconspicua</name>
    <dbReference type="NCBI Taxonomy" id="52247"/>
    <lineage>
        <taxon>Eukaryota</taxon>
        <taxon>Fungi</taxon>
        <taxon>Dikarya</taxon>
        <taxon>Ascomycota</taxon>
        <taxon>Saccharomycotina</taxon>
        <taxon>Pichiomycetes</taxon>
        <taxon>Pichiales</taxon>
        <taxon>Pichiaceae</taxon>
        <taxon>Pichia</taxon>
    </lineage>
</organism>
<protein>
    <submittedName>
        <fullName evidence="3">Uncharacterized protein</fullName>
    </submittedName>
</protein>
<evidence type="ECO:0000313" key="4">
    <source>
        <dbReference type="Proteomes" id="UP000307173"/>
    </source>
</evidence>
<reference evidence="3 4" key="1">
    <citation type="journal article" date="2019" name="Front. Genet.">
        <title>Whole-Genome Sequencing of the Opportunistic Yeast Pathogen Candida inconspicua Uncovers Its Hybrid Origin.</title>
        <authorList>
            <person name="Mixao V."/>
            <person name="Hansen A.P."/>
            <person name="Saus E."/>
            <person name="Boekhout T."/>
            <person name="Lass-Florl C."/>
            <person name="Gabaldon T."/>
        </authorList>
    </citation>
    <scope>NUCLEOTIDE SEQUENCE [LARGE SCALE GENOMIC DNA]</scope>
    <source>
        <strain evidence="3 4">CBS 180</strain>
    </source>
</reference>
<dbReference type="GO" id="GO:0070772">
    <property type="term" value="C:PAS complex"/>
    <property type="evidence" value="ECO:0007669"/>
    <property type="project" value="TreeGrafter"/>
</dbReference>
<accession>A0A4T0WW87</accession>
<evidence type="ECO:0000256" key="2">
    <source>
        <dbReference type="SAM" id="Phobius"/>
    </source>
</evidence>
<dbReference type="InterPro" id="IPR024260">
    <property type="entry name" value="Vac7"/>
</dbReference>
<dbReference type="EMBL" id="SELW01000668">
    <property type="protein sequence ID" value="TID13879.1"/>
    <property type="molecule type" value="Genomic_DNA"/>
</dbReference>
<comment type="caution">
    <text evidence="3">The sequence shown here is derived from an EMBL/GenBank/DDBJ whole genome shotgun (WGS) entry which is preliminary data.</text>
</comment>
<evidence type="ECO:0000313" key="3">
    <source>
        <dbReference type="EMBL" id="TID13879.1"/>
    </source>
</evidence>
<keyword evidence="2" id="KW-0472">Membrane</keyword>
<dbReference type="AlphaFoldDB" id="A0A4T0WW87"/>
<evidence type="ECO:0000256" key="1">
    <source>
        <dbReference type="SAM" id="MobiDB-lite"/>
    </source>
</evidence>
<proteinExistence type="predicted"/>
<dbReference type="STRING" id="52247.A0A4T0WW87"/>
<dbReference type="Proteomes" id="UP000307173">
    <property type="component" value="Unassembled WGS sequence"/>
</dbReference>
<dbReference type="GO" id="GO:0000329">
    <property type="term" value="C:fungal-type vacuole membrane"/>
    <property type="evidence" value="ECO:0007669"/>
    <property type="project" value="TreeGrafter"/>
</dbReference>
<dbReference type="PANTHER" id="PTHR28258:SF1">
    <property type="entry name" value="VACUOLAR SEGREGATION PROTEIN 7"/>
    <property type="match status" value="1"/>
</dbReference>
<feature type="region of interest" description="Disordered" evidence="1">
    <location>
        <begin position="1"/>
        <end position="23"/>
    </location>
</feature>
<keyword evidence="4" id="KW-1185">Reference proteome</keyword>
<keyword evidence="2" id="KW-0812">Transmembrane</keyword>
<dbReference type="GO" id="GO:1903778">
    <property type="term" value="P:protein localization to vacuolar membrane"/>
    <property type="evidence" value="ECO:0007669"/>
    <property type="project" value="TreeGrafter"/>
</dbReference>
<keyword evidence="2" id="KW-1133">Transmembrane helix</keyword>
<name>A0A4T0WW87_9ASCO</name>
<dbReference type="OrthoDB" id="1204at2759"/>
<dbReference type="GO" id="GO:0010513">
    <property type="term" value="P:positive regulation of phosphatidylinositol biosynthetic process"/>
    <property type="evidence" value="ECO:0007669"/>
    <property type="project" value="TreeGrafter"/>
</dbReference>
<dbReference type="GO" id="GO:0000011">
    <property type="term" value="P:vacuole inheritance"/>
    <property type="evidence" value="ECO:0007669"/>
    <property type="project" value="TreeGrafter"/>
</dbReference>
<gene>
    <name evidence="3" type="ORF">CANINC_004826</name>
</gene>
<dbReference type="PANTHER" id="PTHR28258">
    <property type="entry name" value="VACUOLAR SEGREGATION PROTEIN 7"/>
    <property type="match status" value="1"/>
</dbReference>